<feature type="transmembrane region" description="Helical" evidence="1">
    <location>
        <begin position="309"/>
        <end position="330"/>
    </location>
</feature>
<evidence type="ECO:0000256" key="1">
    <source>
        <dbReference type="SAM" id="Phobius"/>
    </source>
</evidence>
<keyword evidence="1" id="KW-1133">Transmembrane helix</keyword>
<feature type="transmembrane region" description="Helical" evidence="1">
    <location>
        <begin position="408"/>
        <end position="430"/>
    </location>
</feature>
<feature type="transmembrane region" description="Helical" evidence="1">
    <location>
        <begin position="203"/>
        <end position="220"/>
    </location>
</feature>
<dbReference type="Proteomes" id="UP001501490">
    <property type="component" value="Unassembled WGS sequence"/>
</dbReference>
<accession>A0ABP6ZF64</accession>
<name>A0ABP6ZF64_9ACTN</name>
<feature type="transmembrane region" description="Helical" evidence="1">
    <location>
        <begin position="442"/>
        <end position="463"/>
    </location>
</feature>
<gene>
    <name evidence="2" type="ORF">GCM10022236_04600</name>
</gene>
<comment type="caution">
    <text evidence="2">The sequence shown here is derived from an EMBL/GenBank/DDBJ whole genome shotgun (WGS) entry which is preliminary data.</text>
</comment>
<feature type="transmembrane region" description="Helical" evidence="1">
    <location>
        <begin position="172"/>
        <end position="191"/>
    </location>
</feature>
<feature type="transmembrane region" description="Helical" evidence="1">
    <location>
        <begin position="134"/>
        <end position="166"/>
    </location>
</feature>
<keyword evidence="1" id="KW-0472">Membrane</keyword>
<feature type="transmembrane region" description="Helical" evidence="1">
    <location>
        <begin position="470"/>
        <end position="488"/>
    </location>
</feature>
<reference evidence="3" key="1">
    <citation type="journal article" date="2019" name="Int. J. Syst. Evol. Microbiol.">
        <title>The Global Catalogue of Microorganisms (GCM) 10K type strain sequencing project: providing services to taxonomists for standard genome sequencing and annotation.</title>
        <authorList>
            <consortium name="The Broad Institute Genomics Platform"/>
            <consortium name="The Broad Institute Genome Sequencing Center for Infectious Disease"/>
            <person name="Wu L."/>
            <person name="Ma J."/>
        </authorList>
    </citation>
    <scope>NUCLEOTIDE SEQUENCE [LARGE SCALE GENOMIC DNA]</scope>
    <source>
        <strain evidence="3">JCM 16929</strain>
    </source>
</reference>
<dbReference type="EMBL" id="BAABAB010000004">
    <property type="protein sequence ID" value="GAA3605765.1"/>
    <property type="molecule type" value="Genomic_DNA"/>
</dbReference>
<sequence>MTAADIRTGRVVAPPNERARWLRLLRLDLRRITRGAAILGALTAGFTALVVRVYPSTVASPQDAAALELVAHNPAIRLLFGIPRALDTAGGFTVWRTGTIAAVAIAAWALATATRLTRGEEDSGRSWLLHSAPVPIPTTVVAHLTTIVAVVTAIGAATAVAMVAAGATPEGALIYTAGLVAVGWFFTAIGASASQLLGERSQAGGLAAGLLVAALMTRMVGDGLESVGWIGWLTPFGLLSLSAPYTGNHWLPIVALIAASLAAATLAVYLAGHRDLGAGLIAVRGTRAARTRLLSSPVGFATRRTLPSLLGWGAAIVGYFLLIGLLAVSLTEFLTANPRFAELAAAAGFGDLVRVEGYVAALFKLLPIPLGLYAAVRIARLAAAETRGQLTLLFSTPVRRVAWPLSEAFVVTVACLLLAAVTAVSAWIGTTIVAADLTLGDAFAGTANVLPVVFLSVGAAIVAWGWWPRAVLPIGALPTVGGFIWWVVAESLDWSERVQAISPYPHLASVPANPPNLLAAATMTGVAAALLLGGLIGFSRRDLRT</sequence>
<feature type="transmembrane region" description="Helical" evidence="1">
    <location>
        <begin position="93"/>
        <end position="113"/>
    </location>
</feature>
<evidence type="ECO:0000313" key="2">
    <source>
        <dbReference type="EMBL" id="GAA3605765.1"/>
    </source>
</evidence>
<dbReference type="RefSeq" id="WP_344801461.1">
    <property type="nucleotide sequence ID" value="NZ_BAABAB010000004.1"/>
</dbReference>
<evidence type="ECO:0000313" key="3">
    <source>
        <dbReference type="Proteomes" id="UP001501490"/>
    </source>
</evidence>
<keyword evidence="3" id="KW-1185">Reference proteome</keyword>
<organism evidence="2 3">
    <name type="scientific">Microlunatus ginsengisoli</name>
    <dbReference type="NCBI Taxonomy" id="363863"/>
    <lineage>
        <taxon>Bacteria</taxon>
        <taxon>Bacillati</taxon>
        <taxon>Actinomycetota</taxon>
        <taxon>Actinomycetes</taxon>
        <taxon>Propionibacteriales</taxon>
        <taxon>Propionibacteriaceae</taxon>
        <taxon>Microlunatus</taxon>
    </lineage>
</organism>
<feature type="transmembrane region" description="Helical" evidence="1">
    <location>
        <begin position="517"/>
        <end position="538"/>
    </location>
</feature>
<protein>
    <submittedName>
        <fullName evidence="2">Exporter of polyketide antibiotics</fullName>
    </submittedName>
</protein>
<proteinExistence type="predicted"/>
<feature type="transmembrane region" description="Helical" evidence="1">
    <location>
        <begin position="250"/>
        <end position="271"/>
    </location>
</feature>
<keyword evidence="1" id="KW-0812">Transmembrane</keyword>
<feature type="transmembrane region" description="Helical" evidence="1">
    <location>
        <begin position="32"/>
        <end position="54"/>
    </location>
</feature>